<comment type="caution">
    <text evidence="5">The sequence shown here is derived from an EMBL/GenBank/DDBJ whole genome shotgun (WGS) entry which is preliminary data.</text>
</comment>
<reference evidence="5 6" key="1">
    <citation type="submission" date="2013-05" db="EMBL/GenBank/DDBJ databases">
        <title>Genome sequence of Streptomyces sparsogenes DSM 40356.</title>
        <authorList>
            <person name="Coyne S."/>
            <person name="Seebeck F.P."/>
        </authorList>
    </citation>
    <scope>NUCLEOTIDE SEQUENCE [LARGE SCALE GENOMIC DNA]</scope>
    <source>
        <strain evidence="5 6">DSM 40356</strain>
    </source>
</reference>
<dbReference type="EMBL" id="ASQP01000310">
    <property type="protein sequence ID" value="OMI37220.1"/>
    <property type="molecule type" value="Genomic_DNA"/>
</dbReference>
<dbReference type="STRING" id="67365.GCA_001704635_04721"/>
<dbReference type="Gene3D" id="1.10.1200.10">
    <property type="entry name" value="ACP-like"/>
    <property type="match status" value="1"/>
</dbReference>
<proteinExistence type="predicted"/>
<evidence type="ECO:0000313" key="5">
    <source>
        <dbReference type="EMBL" id="OMI37220.1"/>
    </source>
</evidence>
<dbReference type="GO" id="GO:0017000">
    <property type="term" value="P:antibiotic biosynthetic process"/>
    <property type="evidence" value="ECO:0007669"/>
    <property type="project" value="UniProtKB-ARBA"/>
</dbReference>
<dbReference type="Proteomes" id="UP000186168">
    <property type="component" value="Unassembled WGS sequence"/>
</dbReference>
<organism evidence="5 6">
    <name type="scientific">Streptomyces sparsogenes DSM 40356</name>
    <dbReference type="NCBI Taxonomy" id="1331668"/>
    <lineage>
        <taxon>Bacteria</taxon>
        <taxon>Bacillati</taxon>
        <taxon>Actinomycetota</taxon>
        <taxon>Actinomycetes</taxon>
        <taxon>Kitasatosporales</taxon>
        <taxon>Streptomycetaceae</taxon>
        <taxon>Streptomyces</taxon>
    </lineage>
</organism>
<feature type="compositionally biased region" description="Basic and acidic residues" evidence="3">
    <location>
        <begin position="1"/>
        <end position="13"/>
    </location>
</feature>
<dbReference type="PROSITE" id="PS50075">
    <property type="entry name" value="CARRIER"/>
    <property type="match status" value="1"/>
</dbReference>
<sequence length="104" mass="11262">MEPHEEATHDEQFAARLASATPEERQRLLAGQVLRRASEVLDVPALDEESNFLENGLSSLSAVQLAKSLMSDTGLEVPLVAIVEHPTSTLLGKYLAETYEADAA</sequence>
<gene>
    <name evidence="5" type="ORF">SPAR_22172</name>
</gene>
<dbReference type="SMART" id="SM00823">
    <property type="entry name" value="PKS_PP"/>
    <property type="match status" value="1"/>
</dbReference>
<feature type="region of interest" description="Disordered" evidence="3">
    <location>
        <begin position="1"/>
        <end position="20"/>
    </location>
</feature>
<feature type="domain" description="Carrier" evidence="4">
    <location>
        <begin position="24"/>
        <end position="99"/>
    </location>
</feature>
<dbReference type="SUPFAM" id="SSF47336">
    <property type="entry name" value="ACP-like"/>
    <property type="match status" value="1"/>
</dbReference>
<dbReference type="GeneID" id="96741185"/>
<dbReference type="InterPro" id="IPR009081">
    <property type="entry name" value="PP-bd_ACP"/>
</dbReference>
<protein>
    <submittedName>
        <fullName evidence="5">ACP protein</fullName>
    </submittedName>
</protein>
<keyword evidence="1" id="KW-0596">Phosphopantetheine</keyword>
<name>A0A1R1SG23_9ACTN</name>
<dbReference type="RefSeq" id="WP_065957886.1">
    <property type="nucleotide sequence ID" value="NZ_ASQP01000310.1"/>
</dbReference>
<evidence type="ECO:0000313" key="6">
    <source>
        <dbReference type="Proteomes" id="UP000186168"/>
    </source>
</evidence>
<keyword evidence="6" id="KW-1185">Reference proteome</keyword>
<dbReference type="Pfam" id="PF00550">
    <property type="entry name" value="PP-binding"/>
    <property type="match status" value="1"/>
</dbReference>
<evidence type="ECO:0000259" key="4">
    <source>
        <dbReference type="PROSITE" id="PS50075"/>
    </source>
</evidence>
<dbReference type="InterPro" id="IPR020806">
    <property type="entry name" value="PKS_PP-bd"/>
</dbReference>
<dbReference type="AlphaFoldDB" id="A0A1R1SG23"/>
<evidence type="ECO:0000256" key="1">
    <source>
        <dbReference type="ARBA" id="ARBA00022450"/>
    </source>
</evidence>
<evidence type="ECO:0000256" key="3">
    <source>
        <dbReference type="SAM" id="MobiDB-lite"/>
    </source>
</evidence>
<dbReference type="GO" id="GO:0031177">
    <property type="term" value="F:phosphopantetheine binding"/>
    <property type="evidence" value="ECO:0007669"/>
    <property type="project" value="InterPro"/>
</dbReference>
<dbReference type="InterPro" id="IPR036736">
    <property type="entry name" value="ACP-like_sf"/>
</dbReference>
<evidence type="ECO:0000256" key="2">
    <source>
        <dbReference type="ARBA" id="ARBA00022553"/>
    </source>
</evidence>
<accession>A0A1R1SG23</accession>
<keyword evidence="2" id="KW-0597">Phosphoprotein</keyword>